<dbReference type="SUPFAM" id="SSF49478">
    <property type="entry name" value="Cna protein B-type domain"/>
    <property type="match status" value="1"/>
</dbReference>
<organism evidence="1 2">
    <name type="scientific">Candidatus Magnetoglobus multicellularis str. Araruama</name>
    <dbReference type="NCBI Taxonomy" id="890399"/>
    <lineage>
        <taxon>Bacteria</taxon>
        <taxon>Pseudomonadati</taxon>
        <taxon>Thermodesulfobacteriota</taxon>
        <taxon>Desulfobacteria</taxon>
        <taxon>Desulfobacterales</taxon>
        <taxon>Desulfobacteraceae</taxon>
        <taxon>Candidatus Magnetoglobus</taxon>
    </lineage>
</organism>
<evidence type="ECO:0000313" key="1">
    <source>
        <dbReference type="EMBL" id="ETR70702.1"/>
    </source>
</evidence>
<dbReference type="AlphaFoldDB" id="A0A1V1P731"/>
<evidence type="ECO:0008006" key="3">
    <source>
        <dbReference type="Google" id="ProtNLM"/>
    </source>
</evidence>
<proteinExistence type="predicted"/>
<dbReference type="Gene3D" id="2.60.40.1120">
    <property type="entry name" value="Carboxypeptidase-like, regulatory domain"/>
    <property type="match status" value="1"/>
</dbReference>
<comment type="caution">
    <text evidence="1">The sequence shown here is derived from an EMBL/GenBank/DDBJ whole genome shotgun (WGS) entry which is preliminary data.</text>
</comment>
<reference evidence="2" key="1">
    <citation type="submission" date="2012-11" db="EMBL/GenBank/DDBJ databases">
        <authorList>
            <person name="Lucero-Rivera Y.E."/>
            <person name="Tovar-Ramirez D."/>
        </authorList>
    </citation>
    <scope>NUCLEOTIDE SEQUENCE [LARGE SCALE GENOMIC DNA]</scope>
    <source>
        <strain evidence="2">Araruama</strain>
    </source>
</reference>
<name>A0A1V1P731_9BACT</name>
<dbReference type="InterPro" id="IPR008969">
    <property type="entry name" value="CarboxyPept-like_regulatory"/>
</dbReference>
<evidence type="ECO:0000313" key="2">
    <source>
        <dbReference type="Proteomes" id="UP000189670"/>
    </source>
</evidence>
<dbReference type="EMBL" id="ATBP01000383">
    <property type="protein sequence ID" value="ETR70702.1"/>
    <property type="molecule type" value="Genomic_DNA"/>
</dbReference>
<protein>
    <recommendedName>
        <fullName evidence="3">Carboxypeptidase regulatory-like domain-containing protein</fullName>
    </recommendedName>
</protein>
<dbReference type="Proteomes" id="UP000189670">
    <property type="component" value="Unassembled WGS sequence"/>
</dbReference>
<accession>A0A1V1P731</accession>
<sequence>MDTSNTPINQAEVELYSHDVDFYVWTKTDAAGTFNIQCAPAASDYVLSVMPPSTASYVPFNGAGLAIDDSQTENQMIQKNIVLKTASYINGYIYKTDATTPVINAQIFVYSENHNYSSNGSSNEDGFYQINNIPIGSDYEITVKTDSYAKAIKIDQSTGTSVDFILESAGTISGKIIEEDGSLLADVLVQIKSETANFTSIGRTDSKGHFSVSDLQRYLNSGYEITDYLVTIFPDNYAEQSQGQKRVGEFVTFVCKKAELTGIITDSLGNPIPDGVVVGIRIYKNQTQGGYVTKTLADRTSQFTLNALLRDTEYQLSVLVLYSKIEESEQWIDPNGFGASERSDAGVYMAGSHIEVRLKGTWDE</sequence>
<gene>
    <name evidence="1" type="ORF">OMM_03051</name>
</gene>
<dbReference type="SUPFAM" id="SSF49464">
    <property type="entry name" value="Carboxypeptidase regulatory domain-like"/>
    <property type="match status" value="1"/>
</dbReference>